<dbReference type="InterPro" id="IPR027413">
    <property type="entry name" value="GROEL-like_equatorial_sf"/>
</dbReference>
<dbReference type="Gene3D" id="1.10.560.10">
    <property type="entry name" value="GroEL-like equatorial domain"/>
    <property type="match status" value="1"/>
</dbReference>
<evidence type="ECO:0000313" key="7">
    <source>
        <dbReference type="EMBL" id="KAH7569926.1"/>
    </source>
</evidence>
<proteinExistence type="inferred from homology"/>
<comment type="caution">
    <text evidence="7">The sequence shown here is derived from an EMBL/GenBank/DDBJ whole genome shotgun (WGS) entry which is preliminary data.</text>
</comment>
<dbReference type="Proteomes" id="UP000827721">
    <property type="component" value="Unassembled WGS sequence"/>
</dbReference>
<evidence type="ECO:0000256" key="6">
    <source>
        <dbReference type="SAM" id="MobiDB-lite"/>
    </source>
</evidence>
<dbReference type="CDD" id="cd03344">
    <property type="entry name" value="GroEL"/>
    <property type="match status" value="1"/>
</dbReference>
<keyword evidence="3" id="KW-0067">ATP-binding</keyword>
<sequence>MKSIPKDSRYFVGVTMASSPTPISAISFTNQTLPKRAASSLSISAPRAMAKEIYFNHDGSATRKLQAGVDLVAELVGVTLGPKGRNVVLQNKYGPPKIVNDGETVLKEIELEDPLENVGVKLVRQAGAKTNDLAGDGCSTSIILAQGLIAEGVKVIAAGMNPVQIARGIDKTSKALVSELKLVSREVEDHELADVAAVSAGNDYTIGNMISDALQQVGRKGVVTIGKGKCIENSLQIVEGMQFDRGYLSPYFVTDRQKMTAEFHNCKLLLVDKKITNPKDMFKILDSAVKEKYPVVIVAEGIEKQALALLIRNKLKGVLKAAAVKAPAFGERKSHCLDDIAILTGATVIRDEMGLTLDKAGKEVLGIAVKLVITKDSTLIVTDGSTRAAVEKRVSQLRGLAENTEEKFHRKILNERIARLSGGIAILQAGAQTVVELKDKQLRIEDALNATKAAIEEGVVVGGGCSLLRLSAKVDNIKELLENEEQKIGAEIFKRALSYPTKLIAKNAGVSGNVVVEKVLSSDDPNYGYNAATNCYEDLMAAGIMDPSMVVRCCLENAASVAKTFLTSDAVVVDIKEEEPISRRKPMPTSTNSLVPKNMLPSYRQRRRSPQSTLDSATKFLSTLR</sequence>
<dbReference type="SUPFAM" id="SSF54849">
    <property type="entry name" value="GroEL-intermediate domain like"/>
    <property type="match status" value="1"/>
</dbReference>
<dbReference type="NCBIfam" id="NF000592">
    <property type="entry name" value="PRK00013.1"/>
    <property type="match status" value="1"/>
</dbReference>
<dbReference type="NCBIfam" id="NF009487">
    <property type="entry name" value="PRK12849.1"/>
    <property type="match status" value="1"/>
</dbReference>
<evidence type="ECO:0000256" key="5">
    <source>
        <dbReference type="RuleBase" id="RU000418"/>
    </source>
</evidence>
<dbReference type="NCBIfam" id="TIGR02348">
    <property type="entry name" value="GroEL"/>
    <property type="match status" value="1"/>
</dbReference>
<dbReference type="InterPro" id="IPR027409">
    <property type="entry name" value="GroEL-like_apical_dom_sf"/>
</dbReference>
<evidence type="ECO:0000256" key="3">
    <source>
        <dbReference type="ARBA" id="ARBA00022840"/>
    </source>
</evidence>
<dbReference type="SUPFAM" id="SSF52029">
    <property type="entry name" value="GroEL apical domain-like"/>
    <property type="match status" value="1"/>
</dbReference>
<keyword evidence="4" id="KW-0143">Chaperone</keyword>
<reference evidence="7 8" key="1">
    <citation type="submission" date="2021-02" db="EMBL/GenBank/DDBJ databases">
        <title>Plant Genome Project.</title>
        <authorList>
            <person name="Zhang R.-G."/>
        </authorList>
    </citation>
    <scope>NUCLEOTIDE SEQUENCE [LARGE SCALE GENOMIC DNA]</scope>
    <source>
        <tissue evidence="7">Leaves</tissue>
    </source>
</reference>
<dbReference type="Gene3D" id="3.30.260.10">
    <property type="entry name" value="TCP-1-like chaperonin intermediate domain"/>
    <property type="match status" value="1"/>
</dbReference>
<dbReference type="EMBL" id="JAFEMO010000005">
    <property type="protein sequence ID" value="KAH7569926.1"/>
    <property type="molecule type" value="Genomic_DNA"/>
</dbReference>
<evidence type="ECO:0000313" key="8">
    <source>
        <dbReference type="Proteomes" id="UP000827721"/>
    </source>
</evidence>
<accession>A0ABQ8HZZ8</accession>
<organism evidence="7 8">
    <name type="scientific">Xanthoceras sorbifolium</name>
    <dbReference type="NCBI Taxonomy" id="99658"/>
    <lineage>
        <taxon>Eukaryota</taxon>
        <taxon>Viridiplantae</taxon>
        <taxon>Streptophyta</taxon>
        <taxon>Embryophyta</taxon>
        <taxon>Tracheophyta</taxon>
        <taxon>Spermatophyta</taxon>
        <taxon>Magnoliopsida</taxon>
        <taxon>eudicotyledons</taxon>
        <taxon>Gunneridae</taxon>
        <taxon>Pentapetalae</taxon>
        <taxon>rosids</taxon>
        <taxon>malvids</taxon>
        <taxon>Sapindales</taxon>
        <taxon>Sapindaceae</taxon>
        <taxon>Xanthoceroideae</taxon>
        <taxon>Xanthoceras</taxon>
    </lineage>
</organism>
<feature type="compositionally biased region" description="Polar residues" evidence="6">
    <location>
        <begin position="613"/>
        <end position="625"/>
    </location>
</feature>
<dbReference type="PROSITE" id="PS00296">
    <property type="entry name" value="CHAPERONINS_CPN60"/>
    <property type="match status" value="1"/>
</dbReference>
<dbReference type="InterPro" id="IPR018370">
    <property type="entry name" value="Chaperonin_Cpn60_CS"/>
</dbReference>
<comment type="similarity">
    <text evidence="1 5">Belongs to the chaperonin (HSP60) family.</text>
</comment>
<feature type="region of interest" description="Disordered" evidence="6">
    <location>
        <begin position="582"/>
        <end position="625"/>
    </location>
</feature>
<keyword evidence="2" id="KW-0547">Nucleotide-binding</keyword>
<dbReference type="InterPro" id="IPR001844">
    <property type="entry name" value="Cpn60/GroEL"/>
</dbReference>
<gene>
    <name evidence="7" type="ORF">JRO89_XS05G0019900</name>
</gene>
<evidence type="ECO:0000256" key="1">
    <source>
        <dbReference type="ARBA" id="ARBA00006607"/>
    </source>
</evidence>
<dbReference type="PANTHER" id="PTHR45633">
    <property type="entry name" value="60 KDA HEAT SHOCK PROTEIN, MITOCHONDRIAL"/>
    <property type="match status" value="1"/>
</dbReference>
<dbReference type="Gene3D" id="3.50.7.10">
    <property type="entry name" value="GroEL"/>
    <property type="match status" value="1"/>
</dbReference>
<protein>
    <submittedName>
        <fullName evidence="7">Uncharacterized protein</fullName>
    </submittedName>
</protein>
<name>A0ABQ8HZZ8_9ROSI</name>
<dbReference type="PRINTS" id="PR00298">
    <property type="entry name" value="CHAPERONIN60"/>
</dbReference>
<dbReference type="Pfam" id="PF00118">
    <property type="entry name" value="Cpn60_TCP1"/>
    <property type="match status" value="1"/>
</dbReference>
<dbReference type="SUPFAM" id="SSF48592">
    <property type="entry name" value="GroEL equatorial domain-like"/>
    <property type="match status" value="1"/>
</dbReference>
<dbReference type="InterPro" id="IPR027410">
    <property type="entry name" value="TCP-1-like_intermed_sf"/>
</dbReference>
<dbReference type="InterPro" id="IPR002423">
    <property type="entry name" value="Cpn60/GroEL/TCP-1"/>
</dbReference>
<dbReference type="NCBIfam" id="NF009488">
    <property type="entry name" value="PRK12850.1"/>
    <property type="match status" value="1"/>
</dbReference>
<evidence type="ECO:0000256" key="4">
    <source>
        <dbReference type="ARBA" id="ARBA00023186"/>
    </source>
</evidence>
<dbReference type="NCBIfam" id="NF009489">
    <property type="entry name" value="PRK12851.1"/>
    <property type="match status" value="1"/>
</dbReference>
<evidence type="ECO:0000256" key="2">
    <source>
        <dbReference type="ARBA" id="ARBA00022741"/>
    </source>
</evidence>
<keyword evidence="8" id="KW-1185">Reference proteome</keyword>